<evidence type="ECO:0000256" key="6">
    <source>
        <dbReference type="ARBA" id="ARBA00023211"/>
    </source>
</evidence>
<dbReference type="AlphaFoldDB" id="A0A7J7KGG3"/>
<evidence type="ECO:0000313" key="8">
    <source>
        <dbReference type="EMBL" id="KAF6037337.1"/>
    </source>
</evidence>
<dbReference type="PROSITE" id="PS00893">
    <property type="entry name" value="NUDIX_BOX"/>
    <property type="match status" value="1"/>
</dbReference>
<dbReference type="InterPro" id="IPR045121">
    <property type="entry name" value="CoAse"/>
</dbReference>
<dbReference type="GO" id="GO:0015938">
    <property type="term" value="P:coenzyme A catabolic process"/>
    <property type="evidence" value="ECO:0007669"/>
    <property type="project" value="TreeGrafter"/>
</dbReference>
<comment type="caution">
    <text evidence="8">The sequence shown here is derived from an EMBL/GenBank/DDBJ whole genome shotgun (WGS) entry which is preliminary data.</text>
</comment>
<organism evidence="8 9">
    <name type="scientific">Bugula neritina</name>
    <name type="common">Brown bryozoan</name>
    <name type="synonym">Sertularia neritina</name>
    <dbReference type="NCBI Taxonomy" id="10212"/>
    <lineage>
        <taxon>Eukaryota</taxon>
        <taxon>Metazoa</taxon>
        <taxon>Spiralia</taxon>
        <taxon>Lophotrochozoa</taxon>
        <taxon>Bryozoa</taxon>
        <taxon>Gymnolaemata</taxon>
        <taxon>Cheilostomatida</taxon>
        <taxon>Flustrina</taxon>
        <taxon>Buguloidea</taxon>
        <taxon>Bugulidae</taxon>
        <taxon>Bugula</taxon>
    </lineage>
</organism>
<reference evidence="8" key="1">
    <citation type="submission" date="2020-06" db="EMBL/GenBank/DDBJ databases">
        <title>Draft genome of Bugula neritina, a colonial animal packing powerful symbionts and potential medicines.</title>
        <authorList>
            <person name="Rayko M."/>
        </authorList>
    </citation>
    <scope>NUCLEOTIDE SEQUENCE [LARGE SCALE GENOMIC DNA]</scope>
    <source>
        <strain evidence="8">Kwan_BN1</strain>
    </source>
</reference>
<evidence type="ECO:0000256" key="5">
    <source>
        <dbReference type="ARBA" id="ARBA00022842"/>
    </source>
</evidence>
<keyword evidence="4" id="KW-0378">Hydrolase</keyword>
<dbReference type="InterPro" id="IPR015797">
    <property type="entry name" value="NUDIX_hydrolase-like_dom_sf"/>
</dbReference>
<keyword evidence="9" id="KW-1185">Reference proteome</keyword>
<dbReference type="InterPro" id="IPR020084">
    <property type="entry name" value="NUDIX_hydrolase_CS"/>
</dbReference>
<dbReference type="Gene3D" id="3.90.79.10">
    <property type="entry name" value="Nucleoside Triphosphate Pyrophosphohydrolase"/>
    <property type="match status" value="1"/>
</dbReference>
<comment type="cofactor">
    <cofactor evidence="1">
        <name>Mn(2+)</name>
        <dbReference type="ChEBI" id="CHEBI:29035"/>
    </cofactor>
</comment>
<dbReference type="PANTHER" id="PTHR12992:SF24">
    <property type="entry name" value="PEROXISOMAL COENZYME A DIPHOSPHATASE NUDT7"/>
    <property type="match status" value="1"/>
</dbReference>
<dbReference type="EMBL" id="VXIV02000588">
    <property type="protein sequence ID" value="KAF6037337.1"/>
    <property type="molecule type" value="Genomic_DNA"/>
</dbReference>
<dbReference type="PROSITE" id="PS51462">
    <property type="entry name" value="NUDIX"/>
    <property type="match status" value="1"/>
</dbReference>
<evidence type="ECO:0000313" key="9">
    <source>
        <dbReference type="Proteomes" id="UP000593567"/>
    </source>
</evidence>
<keyword evidence="5" id="KW-0460">Magnesium</keyword>
<evidence type="ECO:0000256" key="3">
    <source>
        <dbReference type="ARBA" id="ARBA00022723"/>
    </source>
</evidence>
<comment type="cofactor">
    <cofactor evidence="2">
        <name>Mg(2+)</name>
        <dbReference type="ChEBI" id="CHEBI:18420"/>
    </cofactor>
</comment>
<accession>A0A7J7KGG3</accession>
<gene>
    <name evidence="8" type="ORF">EB796_004370</name>
</gene>
<dbReference type="OrthoDB" id="206213at2759"/>
<protein>
    <submittedName>
        <fullName evidence="8">NUDT7</fullName>
    </submittedName>
</protein>
<dbReference type="GO" id="GO:0010945">
    <property type="term" value="F:coenzyme A diphosphatase activity"/>
    <property type="evidence" value="ECO:0007669"/>
    <property type="project" value="InterPro"/>
</dbReference>
<dbReference type="Pfam" id="PF00293">
    <property type="entry name" value="NUDIX"/>
    <property type="match status" value="1"/>
</dbReference>
<feature type="domain" description="Nudix hydrolase" evidence="7">
    <location>
        <begin position="37"/>
        <end position="175"/>
    </location>
</feature>
<evidence type="ECO:0000256" key="1">
    <source>
        <dbReference type="ARBA" id="ARBA00001936"/>
    </source>
</evidence>
<keyword evidence="6" id="KW-0464">Manganese</keyword>
<evidence type="ECO:0000256" key="4">
    <source>
        <dbReference type="ARBA" id="ARBA00022801"/>
    </source>
</evidence>
<proteinExistence type="predicted"/>
<sequence length="242" mass="27186">MANRKRVAIKRLRQSIALANLAYAQNPTSEAKASNIELPVVSSVLVVLRYVNRDGGNCWDVLLTLRSNHLRFHRGLVCLPGGKAEPGEGFVECALREAHEEIGLASTSVEVVGLAPPTMTLPKVCVWPVIAVLNKSVELKANPMEVRDVFWMPLSKFQELDAHRSPHHSFISMHYFDYTCPLTQSVYTVWGLTARLLILISSLAFQTVPQFSLCNSNQFNYSFLKKYFADESYMIQLLVSKL</sequence>
<dbReference type="Proteomes" id="UP000593567">
    <property type="component" value="Unassembled WGS sequence"/>
</dbReference>
<dbReference type="GO" id="GO:0046872">
    <property type="term" value="F:metal ion binding"/>
    <property type="evidence" value="ECO:0007669"/>
    <property type="project" value="UniProtKB-KW"/>
</dbReference>
<dbReference type="SUPFAM" id="SSF55811">
    <property type="entry name" value="Nudix"/>
    <property type="match status" value="1"/>
</dbReference>
<evidence type="ECO:0000259" key="7">
    <source>
        <dbReference type="PROSITE" id="PS51462"/>
    </source>
</evidence>
<evidence type="ECO:0000256" key="2">
    <source>
        <dbReference type="ARBA" id="ARBA00001946"/>
    </source>
</evidence>
<dbReference type="PANTHER" id="PTHR12992">
    <property type="entry name" value="NUDIX HYDROLASE"/>
    <property type="match status" value="1"/>
</dbReference>
<dbReference type="InterPro" id="IPR000086">
    <property type="entry name" value="NUDIX_hydrolase_dom"/>
</dbReference>
<name>A0A7J7KGG3_BUGNE</name>
<dbReference type="CDD" id="cd03426">
    <property type="entry name" value="NUDIX_CoAse_Nudt7"/>
    <property type="match status" value="1"/>
</dbReference>
<keyword evidence="3" id="KW-0479">Metal-binding</keyword>